<evidence type="ECO:0000313" key="4">
    <source>
        <dbReference type="EMBL" id="GAE35056.1"/>
    </source>
</evidence>
<evidence type="ECO:0000313" key="5">
    <source>
        <dbReference type="Proteomes" id="UP000018896"/>
    </source>
</evidence>
<proteinExistence type="predicted"/>
<keyword evidence="2" id="KW-0812">Transmembrane</keyword>
<feature type="transmembrane region" description="Helical" evidence="2">
    <location>
        <begin position="20"/>
        <end position="38"/>
    </location>
</feature>
<organism evidence="4 5">
    <name type="scientific">Halalkalibacter akibai (strain ATCC 43226 / DSM 21942 / CIP 109018 / JCM 9157 / 1139)</name>
    <name type="common">Bacillus akibai</name>
    <dbReference type="NCBI Taxonomy" id="1236973"/>
    <lineage>
        <taxon>Bacteria</taxon>
        <taxon>Bacillati</taxon>
        <taxon>Bacillota</taxon>
        <taxon>Bacilli</taxon>
        <taxon>Bacillales</taxon>
        <taxon>Bacillaceae</taxon>
        <taxon>Halalkalibacter</taxon>
    </lineage>
</organism>
<sequence length="199" mass="22805">MQGFRYEQRKKKRINRVLNVAISIVTILILFFAYQIFFGTTTSEVMTEEMTDEEETDFASEEKTIESEQEEVDTSETSESEIEPAVEDEDAIDNEETEEPASDGEWQPIGTEQAEFTPGFTEGSLNRLEMEQAVRYATGISQDNMILWRIENGGAPTRARGVISEKATPDLAYEVYIEWVDGQGWMPVEKNELEFNPYR</sequence>
<evidence type="ECO:0000259" key="3">
    <source>
        <dbReference type="Pfam" id="PF07423"/>
    </source>
</evidence>
<name>W4QSJ2_HALA3</name>
<evidence type="ECO:0000256" key="1">
    <source>
        <dbReference type="SAM" id="MobiDB-lite"/>
    </source>
</evidence>
<dbReference type="Proteomes" id="UP000018896">
    <property type="component" value="Unassembled WGS sequence"/>
</dbReference>
<dbReference type="eggNOG" id="ENOG5032DEE">
    <property type="taxonomic scope" value="Bacteria"/>
</dbReference>
<protein>
    <recommendedName>
        <fullName evidence="3">DUF1510 domain-containing protein</fullName>
    </recommendedName>
</protein>
<dbReference type="OrthoDB" id="2168558at2"/>
<keyword evidence="5" id="KW-1185">Reference proteome</keyword>
<feature type="compositionally biased region" description="Acidic residues" evidence="1">
    <location>
        <begin position="67"/>
        <end position="102"/>
    </location>
</feature>
<dbReference type="Pfam" id="PF07423">
    <property type="entry name" value="DUF1510"/>
    <property type="match status" value="1"/>
</dbReference>
<dbReference type="EMBL" id="BAUV01000014">
    <property type="protein sequence ID" value="GAE35056.1"/>
    <property type="molecule type" value="Genomic_DNA"/>
</dbReference>
<feature type="region of interest" description="Disordered" evidence="1">
    <location>
        <begin position="47"/>
        <end position="109"/>
    </location>
</feature>
<dbReference type="AlphaFoldDB" id="W4QSJ2"/>
<dbReference type="RefSeq" id="WP_035664281.1">
    <property type="nucleotide sequence ID" value="NZ_BAUV01000014.1"/>
</dbReference>
<reference evidence="4 5" key="1">
    <citation type="journal article" date="2014" name="Genome Announc.">
        <title>Draft Genome Sequences of Three Alkaliphilic Bacillus Strains, Bacillus wakoensis JCM 9140T, Bacillus akibai JCM 9157T, and Bacillus hemicellulosilyticus JCM 9152T.</title>
        <authorList>
            <person name="Yuki M."/>
            <person name="Oshima K."/>
            <person name="Suda W."/>
            <person name="Oshida Y."/>
            <person name="Kitamura K."/>
            <person name="Iida T."/>
            <person name="Hattori M."/>
            <person name="Ohkuma M."/>
        </authorList>
    </citation>
    <scope>NUCLEOTIDE SEQUENCE [LARGE SCALE GENOMIC DNA]</scope>
    <source>
        <strain evidence="4 5">JCM 9157</strain>
    </source>
</reference>
<dbReference type="InterPro" id="IPR009988">
    <property type="entry name" value="DUF1510"/>
</dbReference>
<gene>
    <name evidence="4" type="ORF">JCM9157_2149</name>
</gene>
<keyword evidence="2" id="KW-1133">Transmembrane helix</keyword>
<dbReference type="STRING" id="1236973.JCM9157_2149"/>
<comment type="caution">
    <text evidence="4">The sequence shown here is derived from an EMBL/GenBank/DDBJ whole genome shotgun (WGS) entry which is preliminary data.</text>
</comment>
<accession>W4QSJ2</accession>
<keyword evidence="2" id="KW-0472">Membrane</keyword>
<feature type="compositionally biased region" description="Acidic residues" evidence="1">
    <location>
        <begin position="47"/>
        <end position="59"/>
    </location>
</feature>
<evidence type="ECO:0000256" key="2">
    <source>
        <dbReference type="SAM" id="Phobius"/>
    </source>
</evidence>
<feature type="domain" description="DUF1510" evidence="3">
    <location>
        <begin position="102"/>
        <end position="193"/>
    </location>
</feature>